<name>A0A8B6GT65_MYTGA</name>
<dbReference type="PROSITE" id="PS50234">
    <property type="entry name" value="VWFA"/>
    <property type="match status" value="1"/>
</dbReference>
<dbReference type="PANTHER" id="PTHR10338">
    <property type="entry name" value="INTER-ALPHA-TRYPSIN INHIBITOR HEAVY CHAIN FAMILY MEMBER"/>
    <property type="match status" value="1"/>
</dbReference>
<comment type="caution">
    <text evidence="11">The sequence shown here is derived from an EMBL/GenBank/DDBJ whole genome shotgun (WGS) entry which is preliminary data.</text>
</comment>
<feature type="region of interest" description="Disordered" evidence="7">
    <location>
        <begin position="634"/>
        <end position="696"/>
    </location>
</feature>
<dbReference type="InterPro" id="IPR013694">
    <property type="entry name" value="VIT"/>
</dbReference>
<evidence type="ECO:0000256" key="3">
    <source>
        <dbReference type="ARBA" id="ARBA00022525"/>
    </source>
</evidence>
<comment type="similarity">
    <text evidence="2">Belongs to the ITIH family.</text>
</comment>
<dbReference type="SMART" id="SM00609">
    <property type="entry name" value="VIT"/>
    <property type="match status" value="1"/>
</dbReference>
<evidence type="ECO:0000313" key="12">
    <source>
        <dbReference type="Proteomes" id="UP000596742"/>
    </source>
</evidence>
<dbReference type="SMART" id="SM00327">
    <property type="entry name" value="VWA"/>
    <property type="match status" value="1"/>
</dbReference>
<evidence type="ECO:0000256" key="7">
    <source>
        <dbReference type="SAM" id="MobiDB-lite"/>
    </source>
</evidence>
<comment type="subcellular location">
    <subcellularLocation>
        <location evidence="1">Secreted</location>
    </subcellularLocation>
</comment>
<dbReference type="SUPFAM" id="SSF53300">
    <property type="entry name" value="vWA-like"/>
    <property type="match status" value="1"/>
</dbReference>
<evidence type="ECO:0000259" key="9">
    <source>
        <dbReference type="PROSITE" id="PS50234"/>
    </source>
</evidence>
<evidence type="ECO:0008006" key="13">
    <source>
        <dbReference type="Google" id="ProtNLM"/>
    </source>
</evidence>
<keyword evidence="5" id="KW-0722">Serine protease inhibitor</keyword>
<evidence type="ECO:0000256" key="2">
    <source>
        <dbReference type="ARBA" id="ARBA00010158"/>
    </source>
</evidence>
<dbReference type="Gene3D" id="3.40.50.410">
    <property type="entry name" value="von Willebrand factor, type A domain"/>
    <property type="match status" value="1"/>
</dbReference>
<feature type="chain" id="PRO_5032325949" description="Inter-alpha-trypsin inhibitor heavy chain H3-like" evidence="8">
    <location>
        <begin position="21"/>
        <end position="726"/>
    </location>
</feature>
<dbReference type="InterPro" id="IPR036465">
    <property type="entry name" value="vWFA_dom_sf"/>
</dbReference>
<dbReference type="OrthoDB" id="299997at2759"/>
<dbReference type="Pfam" id="PF00092">
    <property type="entry name" value="VWA"/>
    <property type="match status" value="1"/>
</dbReference>
<sequence>MTMRLFLISVFTVLIVLCSCDDAVVVPRVKIASMHVESKIHARMARVLVTTQMKNFANHSLETQFTFQLPDMAFISNFTMYVGDKSITAIVKEKKEANKIYEESKQQGVSAAKIDRQDDKPNREMKIFTVSVNVAAESKAIFKLQYHELLSRKFGYYKQRISFQPRQIVQDLVFRAKIFEQEGINRFHYTMPGSNITETSSNELTTVKASDNTRELYFKPAVDYQKARDISKGISGEVVLYYDVEHNNVGGIILQENEYFVHYLAPSGFPVLHKNIIFIIDISGSMQGLKIEQTRLAMLSILDQLHPGDYFNILLFDNNVKEWFSEPMLATLNNVNLAKMFVHDKVHARGSTDINSGLLRGISLLDITKSLGGTRGNIIVFLTDGRPTSGITNTKSIRQGVTTANKHKFSIFSLGFGFDVDMPFLKALSWENGGFARRVYEESDAARQLESFYKELENPTLIDVKIDYPNNAVELSSLTSTRFPQYFQGSELIIAGKINDHFQSQLDAHVQGQGSVTNLDTNINSTALKVGNVMESSIMEKLWAYMKINDLLKETALTDDDVMKRVLRNKTLELSLKYNFVTPLTSMVVSETLLPRKIAYEHGILNDPGVAPSRGRKIYYKSKAGRVFHSQSSNFAHQPYPRSDTQLLSHQPYPRSDTQLLSHQPYPRSDTQLLSHQPYPRSDTQALSPDQHGVQKDSNGGSILQIRLPTVYCVILLLQFLSYFSR</sequence>
<evidence type="ECO:0000256" key="4">
    <source>
        <dbReference type="ARBA" id="ARBA00022729"/>
    </source>
</evidence>
<accession>A0A8B6GT65</accession>
<reference evidence="11" key="1">
    <citation type="submission" date="2018-11" db="EMBL/GenBank/DDBJ databases">
        <authorList>
            <person name="Alioto T."/>
            <person name="Alioto T."/>
        </authorList>
    </citation>
    <scope>NUCLEOTIDE SEQUENCE</scope>
</reference>
<dbReference type="GO" id="GO:0005576">
    <property type="term" value="C:extracellular region"/>
    <property type="evidence" value="ECO:0007669"/>
    <property type="project" value="UniProtKB-SubCell"/>
</dbReference>
<dbReference type="FunFam" id="3.40.50.410:FF:000013">
    <property type="entry name" value="inter-alpha-trypsin inhibitor heavy chain H2"/>
    <property type="match status" value="1"/>
</dbReference>
<organism evidence="11 12">
    <name type="scientific">Mytilus galloprovincialis</name>
    <name type="common">Mediterranean mussel</name>
    <dbReference type="NCBI Taxonomy" id="29158"/>
    <lineage>
        <taxon>Eukaryota</taxon>
        <taxon>Metazoa</taxon>
        <taxon>Spiralia</taxon>
        <taxon>Lophotrochozoa</taxon>
        <taxon>Mollusca</taxon>
        <taxon>Bivalvia</taxon>
        <taxon>Autobranchia</taxon>
        <taxon>Pteriomorphia</taxon>
        <taxon>Mytilida</taxon>
        <taxon>Mytiloidea</taxon>
        <taxon>Mytilidae</taxon>
        <taxon>Mytilinae</taxon>
        <taxon>Mytilus</taxon>
    </lineage>
</organism>
<dbReference type="PROSITE" id="PS51468">
    <property type="entry name" value="VIT"/>
    <property type="match status" value="1"/>
</dbReference>
<feature type="signal peptide" evidence="8">
    <location>
        <begin position="1"/>
        <end position="20"/>
    </location>
</feature>
<dbReference type="Pfam" id="PF08487">
    <property type="entry name" value="VIT"/>
    <property type="match status" value="1"/>
</dbReference>
<evidence type="ECO:0000313" key="11">
    <source>
        <dbReference type="EMBL" id="VDI68883.1"/>
    </source>
</evidence>
<dbReference type="InterPro" id="IPR002035">
    <property type="entry name" value="VWF_A"/>
</dbReference>
<protein>
    <recommendedName>
        <fullName evidence="13">Inter-alpha-trypsin inhibitor heavy chain H3-like</fullName>
    </recommendedName>
</protein>
<dbReference type="PANTHER" id="PTHR10338:SF108">
    <property type="entry name" value="INTER-ALPHA-TRYPSIN INHIBITOR HEAVY CHAIN H4-LIKE PROTEIN"/>
    <property type="match status" value="1"/>
</dbReference>
<dbReference type="InterPro" id="IPR050934">
    <property type="entry name" value="ITIH"/>
</dbReference>
<dbReference type="AlphaFoldDB" id="A0A8B6GT65"/>
<keyword evidence="4 8" id="KW-0732">Signal</keyword>
<dbReference type="Proteomes" id="UP000596742">
    <property type="component" value="Unassembled WGS sequence"/>
</dbReference>
<keyword evidence="6" id="KW-0325">Glycoprotein</keyword>
<evidence type="ECO:0000256" key="8">
    <source>
        <dbReference type="SAM" id="SignalP"/>
    </source>
</evidence>
<feature type="domain" description="VWFA" evidence="9">
    <location>
        <begin position="275"/>
        <end position="456"/>
    </location>
</feature>
<dbReference type="GO" id="GO:0004867">
    <property type="term" value="F:serine-type endopeptidase inhibitor activity"/>
    <property type="evidence" value="ECO:0007669"/>
    <property type="project" value="UniProtKB-KW"/>
</dbReference>
<gene>
    <name evidence="11" type="ORF">MGAL_10B072123</name>
</gene>
<keyword evidence="3" id="KW-0964">Secreted</keyword>
<proteinExistence type="inferred from homology"/>
<keyword evidence="12" id="KW-1185">Reference proteome</keyword>
<dbReference type="EMBL" id="UYJE01008967">
    <property type="protein sequence ID" value="VDI68883.1"/>
    <property type="molecule type" value="Genomic_DNA"/>
</dbReference>
<evidence type="ECO:0000259" key="10">
    <source>
        <dbReference type="PROSITE" id="PS51468"/>
    </source>
</evidence>
<feature type="domain" description="VIT" evidence="10">
    <location>
        <begin position="15"/>
        <end position="148"/>
    </location>
</feature>
<dbReference type="PROSITE" id="PS51257">
    <property type="entry name" value="PROKAR_LIPOPROTEIN"/>
    <property type="match status" value="1"/>
</dbReference>
<evidence type="ECO:0000256" key="5">
    <source>
        <dbReference type="ARBA" id="ARBA00022900"/>
    </source>
</evidence>
<evidence type="ECO:0000256" key="1">
    <source>
        <dbReference type="ARBA" id="ARBA00004613"/>
    </source>
</evidence>
<keyword evidence="5" id="KW-0646">Protease inhibitor</keyword>
<evidence type="ECO:0000256" key="6">
    <source>
        <dbReference type="ARBA" id="ARBA00023180"/>
    </source>
</evidence>